<evidence type="ECO:0000313" key="2">
    <source>
        <dbReference type="EMBL" id="KAG0645475.1"/>
    </source>
</evidence>
<proteinExistence type="predicted"/>
<evidence type="ECO:0008006" key="4">
    <source>
        <dbReference type="Google" id="ProtNLM"/>
    </source>
</evidence>
<feature type="compositionally biased region" description="Basic and acidic residues" evidence="1">
    <location>
        <begin position="47"/>
        <end position="59"/>
    </location>
</feature>
<feature type="region of interest" description="Disordered" evidence="1">
    <location>
        <begin position="1"/>
        <end position="59"/>
    </location>
</feature>
<accession>A0A9P6SMV0</accession>
<organism evidence="2 3">
    <name type="scientific">Hyphodiscus hymeniophilus</name>
    <dbReference type="NCBI Taxonomy" id="353542"/>
    <lineage>
        <taxon>Eukaryota</taxon>
        <taxon>Fungi</taxon>
        <taxon>Dikarya</taxon>
        <taxon>Ascomycota</taxon>
        <taxon>Pezizomycotina</taxon>
        <taxon>Leotiomycetes</taxon>
        <taxon>Helotiales</taxon>
        <taxon>Hyphodiscaceae</taxon>
        <taxon>Hyphodiscus</taxon>
    </lineage>
</organism>
<comment type="caution">
    <text evidence="2">The sequence shown here is derived from an EMBL/GenBank/DDBJ whole genome shotgun (WGS) entry which is preliminary data.</text>
</comment>
<gene>
    <name evidence="2" type="ORF">D0Z07_8596</name>
</gene>
<sequence length="143" mass="15392">MADSQPPTIVEGATTGDIDDEIPVTAKSAEDRKAAAALSSLDAPQDDETRPAKDVDQEAVRKAMDRLAGTGGSGDIVKKDNEKKVVKKIVKVDPADVTLLVCLLPLRTRKTNICMSPCTQQSIHSIQRLSKNLNSQNQKQPNS</sequence>
<evidence type="ECO:0000313" key="3">
    <source>
        <dbReference type="Proteomes" id="UP000785200"/>
    </source>
</evidence>
<reference evidence="2" key="1">
    <citation type="submission" date="2019-07" db="EMBL/GenBank/DDBJ databases">
        <title>Hyphodiscus hymeniophilus genome sequencing and assembly.</title>
        <authorList>
            <person name="Kramer G."/>
            <person name="Nodwell J."/>
        </authorList>
    </citation>
    <scope>NUCLEOTIDE SEQUENCE</scope>
    <source>
        <strain evidence="2">ATCC 34498</strain>
    </source>
</reference>
<name>A0A9P6SMV0_9HELO</name>
<dbReference type="OrthoDB" id="285219at2759"/>
<protein>
    <recommendedName>
        <fullName evidence="4">Nascent polypeptide-associated complex subunit alpha-like UBA domain-containing protein</fullName>
    </recommendedName>
</protein>
<dbReference type="AlphaFoldDB" id="A0A9P6SMV0"/>
<dbReference type="Proteomes" id="UP000785200">
    <property type="component" value="Unassembled WGS sequence"/>
</dbReference>
<keyword evidence="3" id="KW-1185">Reference proteome</keyword>
<dbReference type="EMBL" id="VNKQ01000018">
    <property type="protein sequence ID" value="KAG0645475.1"/>
    <property type="molecule type" value="Genomic_DNA"/>
</dbReference>
<evidence type="ECO:0000256" key="1">
    <source>
        <dbReference type="SAM" id="MobiDB-lite"/>
    </source>
</evidence>